<evidence type="ECO:0000313" key="2">
    <source>
        <dbReference type="EMBL" id="THH13060.1"/>
    </source>
</evidence>
<dbReference type="OrthoDB" id="3212410at2759"/>
<dbReference type="EMBL" id="SGPL01000390">
    <property type="protein sequence ID" value="THH13060.1"/>
    <property type="molecule type" value="Genomic_DNA"/>
</dbReference>
<keyword evidence="3" id="KW-1185">Reference proteome</keyword>
<protein>
    <submittedName>
        <fullName evidence="2">Uncharacterized protein</fullName>
    </submittedName>
</protein>
<organism evidence="2 3">
    <name type="scientific">Bondarzewia mesenterica</name>
    <dbReference type="NCBI Taxonomy" id="1095465"/>
    <lineage>
        <taxon>Eukaryota</taxon>
        <taxon>Fungi</taxon>
        <taxon>Dikarya</taxon>
        <taxon>Basidiomycota</taxon>
        <taxon>Agaricomycotina</taxon>
        <taxon>Agaricomycetes</taxon>
        <taxon>Russulales</taxon>
        <taxon>Bondarzewiaceae</taxon>
        <taxon>Bondarzewia</taxon>
    </lineage>
</organism>
<evidence type="ECO:0000256" key="1">
    <source>
        <dbReference type="SAM" id="MobiDB-lite"/>
    </source>
</evidence>
<gene>
    <name evidence="2" type="ORF">EW146_g7121</name>
</gene>
<feature type="non-terminal residue" evidence="2">
    <location>
        <position position="1"/>
    </location>
</feature>
<dbReference type="Proteomes" id="UP000310158">
    <property type="component" value="Unassembled WGS sequence"/>
</dbReference>
<name>A0A4S4LSC8_9AGAM</name>
<sequence length="173" mass="18792">PVMQEQVTLRTAKPVETIQRSLDDFWSVAAAPPVANADVDVPDPSLGPADSLRTHEYAAPADSAGSDEDMLEGDGGVTSDTHDANATTAAARADRNLRGPLVETGLVRSIPGSNMLEIVKVLDVRYVGFCDRRWIISRKRGRNLYDIISALKKTILESQSNDDLIAAVDFDNW</sequence>
<feature type="region of interest" description="Disordered" evidence="1">
    <location>
        <begin position="59"/>
        <end position="82"/>
    </location>
</feature>
<accession>A0A4S4LSC8</accession>
<dbReference type="AlphaFoldDB" id="A0A4S4LSC8"/>
<evidence type="ECO:0000313" key="3">
    <source>
        <dbReference type="Proteomes" id="UP000310158"/>
    </source>
</evidence>
<proteinExistence type="predicted"/>
<reference evidence="2 3" key="1">
    <citation type="submission" date="2019-02" db="EMBL/GenBank/DDBJ databases">
        <title>Genome sequencing of the rare red list fungi Bondarzewia mesenterica.</title>
        <authorList>
            <person name="Buettner E."/>
            <person name="Kellner H."/>
        </authorList>
    </citation>
    <scope>NUCLEOTIDE SEQUENCE [LARGE SCALE GENOMIC DNA]</scope>
    <source>
        <strain evidence="2 3">DSM 108281</strain>
    </source>
</reference>
<comment type="caution">
    <text evidence="2">The sequence shown here is derived from an EMBL/GenBank/DDBJ whole genome shotgun (WGS) entry which is preliminary data.</text>
</comment>